<keyword evidence="2" id="KW-1185">Reference proteome</keyword>
<dbReference type="Gene3D" id="3.80.10.10">
    <property type="entry name" value="Ribonuclease Inhibitor"/>
    <property type="match status" value="1"/>
</dbReference>
<dbReference type="Pfam" id="PF14580">
    <property type="entry name" value="LRR_9"/>
    <property type="match status" value="1"/>
</dbReference>
<comment type="caution">
    <text evidence="1">The sequence shown here is derived from an EMBL/GenBank/DDBJ whole genome shotgun (WGS) entry which is preliminary data.</text>
</comment>
<dbReference type="PANTHER" id="PTHR46759">
    <property type="entry name" value="LEUCINE-RICH REPEAT-CONTAINING PROTEIN 72"/>
    <property type="match status" value="1"/>
</dbReference>
<dbReference type="PROSITE" id="PS51450">
    <property type="entry name" value="LRR"/>
    <property type="match status" value="2"/>
</dbReference>
<dbReference type="EMBL" id="VSWD01000005">
    <property type="protein sequence ID" value="KAK3101130.1"/>
    <property type="molecule type" value="Genomic_DNA"/>
</dbReference>
<dbReference type="Proteomes" id="UP001186944">
    <property type="component" value="Unassembled WGS sequence"/>
</dbReference>
<protein>
    <submittedName>
        <fullName evidence="1">Uncharacterized protein</fullName>
    </submittedName>
</protein>
<dbReference type="SUPFAM" id="SSF52075">
    <property type="entry name" value="Outer arm dynein light chain 1"/>
    <property type="match status" value="1"/>
</dbReference>
<reference evidence="1" key="1">
    <citation type="submission" date="2019-08" db="EMBL/GenBank/DDBJ databases">
        <title>The improved chromosome-level genome for the pearl oyster Pinctada fucata martensii using PacBio sequencing and Hi-C.</title>
        <authorList>
            <person name="Zheng Z."/>
        </authorList>
    </citation>
    <scope>NUCLEOTIDE SEQUENCE</scope>
    <source>
        <strain evidence="1">ZZ-2019</strain>
        <tissue evidence="1">Adductor muscle</tissue>
    </source>
</reference>
<name>A0AA89BY93_PINIB</name>
<organism evidence="1 2">
    <name type="scientific">Pinctada imbricata</name>
    <name type="common">Atlantic pearl-oyster</name>
    <name type="synonym">Pinctada martensii</name>
    <dbReference type="NCBI Taxonomy" id="66713"/>
    <lineage>
        <taxon>Eukaryota</taxon>
        <taxon>Metazoa</taxon>
        <taxon>Spiralia</taxon>
        <taxon>Lophotrochozoa</taxon>
        <taxon>Mollusca</taxon>
        <taxon>Bivalvia</taxon>
        <taxon>Autobranchia</taxon>
        <taxon>Pteriomorphia</taxon>
        <taxon>Pterioida</taxon>
        <taxon>Pterioidea</taxon>
        <taxon>Pteriidae</taxon>
        <taxon>Pinctada</taxon>
    </lineage>
</organism>
<dbReference type="InterPro" id="IPR042655">
    <property type="entry name" value="LRC72"/>
</dbReference>
<dbReference type="AlphaFoldDB" id="A0AA89BY93"/>
<gene>
    <name evidence="1" type="ORF">FSP39_001177</name>
</gene>
<dbReference type="PANTHER" id="PTHR46759:SF1">
    <property type="entry name" value="LEUCINE-RICH REPEAT-CONTAINING PROTEIN 72"/>
    <property type="match status" value="1"/>
</dbReference>
<accession>A0AA89BY93</accession>
<evidence type="ECO:0000313" key="2">
    <source>
        <dbReference type="Proteomes" id="UP001186944"/>
    </source>
</evidence>
<proteinExistence type="predicted"/>
<dbReference type="InterPro" id="IPR001611">
    <property type="entry name" value="Leu-rich_rpt"/>
</dbReference>
<sequence>MASCSTIVKWEHVLIHVIDSIEYSVRFHHIVFEASILESRPFEKFTVIEDALAKRKITKDKDVEQLYLANKDLDEVIDLGRFKHLRTLWLNGNKLRRINCLKYNFNLAELHLQNNHLIEIEGALRHLTCMKVLMLQNNQLTKLEKVVQEFQKMQTLHTLNLFNNPIAQEPDYRIFVLNSVPSIQLLDRQEVQKKERDNARRIYDQDQEKIRDTVAFGRRSEGPPAIYYPGGLRRQHTQLTLGKILSQITFPPYEKGEDAINARRLKKSVTIYTSFDWSKLPLCEQRRQSDKPFDSPEIITHVYR</sequence>
<dbReference type="InterPro" id="IPR032675">
    <property type="entry name" value="LRR_dom_sf"/>
</dbReference>
<evidence type="ECO:0000313" key="1">
    <source>
        <dbReference type="EMBL" id="KAK3101130.1"/>
    </source>
</evidence>